<sequence>MFHHPLILLQIVQLILFIVESGCTKHMTGNLKLLCNFIEKYLGTFHFGNDQFAPILGYEDLFKEHHDNMVYYIRRPQPQSLTVGQFCDADLEVAFWKSTCFVRDLQGNDLLTGNYRSDLYTISLQEITPICFTAKASPTQACKAKKRSSFKTKVVPSSKGRLNFLHMDLYGPMRVESLNGKKYIMAEAIATACYTQNRSIIIPTHEKTANHISMTENIQLMRKLHITSSMTGNLQLDTFASLTKDKET</sequence>
<gene>
    <name evidence="2" type="ORF">Tco_0773274</name>
</gene>
<accession>A0ABQ4ZPB5</accession>
<organism evidence="2 3">
    <name type="scientific">Tanacetum coccineum</name>
    <dbReference type="NCBI Taxonomy" id="301880"/>
    <lineage>
        <taxon>Eukaryota</taxon>
        <taxon>Viridiplantae</taxon>
        <taxon>Streptophyta</taxon>
        <taxon>Embryophyta</taxon>
        <taxon>Tracheophyta</taxon>
        <taxon>Spermatophyta</taxon>
        <taxon>Magnoliopsida</taxon>
        <taxon>eudicotyledons</taxon>
        <taxon>Gunneridae</taxon>
        <taxon>Pentapetalae</taxon>
        <taxon>asterids</taxon>
        <taxon>campanulids</taxon>
        <taxon>Asterales</taxon>
        <taxon>Asteraceae</taxon>
        <taxon>Asteroideae</taxon>
        <taxon>Anthemideae</taxon>
        <taxon>Anthemidinae</taxon>
        <taxon>Tanacetum</taxon>
    </lineage>
</organism>
<feature type="chain" id="PRO_5046809082" description="Integrase, catalytic region, zinc finger, CCHC-type, peptidase aspartic, catalytic" evidence="1">
    <location>
        <begin position="22"/>
        <end position="248"/>
    </location>
</feature>
<reference evidence="2" key="2">
    <citation type="submission" date="2022-01" db="EMBL/GenBank/DDBJ databases">
        <authorList>
            <person name="Yamashiro T."/>
            <person name="Shiraishi A."/>
            <person name="Satake H."/>
            <person name="Nakayama K."/>
        </authorList>
    </citation>
    <scope>NUCLEOTIDE SEQUENCE</scope>
</reference>
<keyword evidence="3" id="KW-1185">Reference proteome</keyword>
<feature type="signal peptide" evidence="1">
    <location>
        <begin position="1"/>
        <end position="21"/>
    </location>
</feature>
<name>A0ABQ4ZPB5_9ASTR</name>
<dbReference type="EMBL" id="BQNB010011443">
    <property type="protein sequence ID" value="GJS90638.1"/>
    <property type="molecule type" value="Genomic_DNA"/>
</dbReference>
<evidence type="ECO:0000313" key="3">
    <source>
        <dbReference type="Proteomes" id="UP001151760"/>
    </source>
</evidence>
<reference evidence="2" key="1">
    <citation type="journal article" date="2022" name="Int. J. Mol. Sci.">
        <title>Draft Genome of Tanacetum Coccineum: Genomic Comparison of Closely Related Tanacetum-Family Plants.</title>
        <authorList>
            <person name="Yamashiro T."/>
            <person name="Shiraishi A."/>
            <person name="Nakayama K."/>
            <person name="Satake H."/>
        </authorList>
    </citation>
    <scope>NUCLEOTIDE SEQUENCE</scope>
</reference>
<comment type="caution">
    <text evidence="2">The sequence shown here is derived from an EMBL/GenBank/DDBJ whole genome shotgun (WGS) entry which is preliminary data.</text>
</comment>
<evidence type="ECO:0000313" key="2">
    <source>
        <dbReference type="EMBL" id="GJS90638.1"/>
    </source>
</evidence>
<evidence type="ECO:0008006" key="4">
    <source>
        <dbReference type="Google" id="ProtNLM"/>
    </source>
</evidence>
<dbReference type="Proteomes" id="UP001151760">
    <property type="component" value="Unassembled WGS sequence"/>
</dbReference>
<proteinExistence type="predicted"/>
<evidence type="ECO:0000256" key="1">
    <source>
        <dbReference type="SAM" id="SignalP"/>
    </source>
</evidence>
<keyword evidence="1" id="KW-0732">Signal</keyword>
<protein>
    <recommendedName>
        <fullName evidence="4">Integrase, catalytic region, zinc finger, CCHC-type, peptidase aspartic, catalytic</fullName>
    </recommendedName>
</protein>